<keyword evidence="14" id="KW-0449">Lipoprotein</keyword>
<evidence type="ECO:0000256" key="15">
    <source>
        <dbReference type="PROSITE-ProRule" id="PRU01356"/>
    </source>
</evidence>
<evidence type="ECO:0000256" key="7">
    <source>
        <dbReference type="ARBA" id="ARBA00022622"/>
    </source>
</evidence>
<keyword evidence="9 17" id="KW-0732">Signal</keyword>
<accession>A0A084GHU7</accession>
<evidence type="ECO:0000256" key="1">
    <source>
        <dbReference type="ARBA" id="ARBA00004609"/>
    </source>
</evidence>
<keyword evidence="13" id="KW-0325">Glycoprotein</keyword>
<evidence type="ECO:0000256" key="14">
    <source>
        <dbReference type="ARBA" id="ARBA00023288"/>
    </source>
</evidence>
<feature type="binding site" description="axial binding residue" evidence="15">
    <location>
        <position position="48"/>
    </location>
    <ligand>
        <name>heme</name>
        <dbReference type="ChEBI" id="CHEBI:30413"/>
    </ligand>
    <ligandPart>
        <name>Fe</name>
        <dbReference type="ChEBI" id="CHEBI:18248"/>
    </ligandPart>
</feature>
<evidence type="ECO:0000256" key="12">
    <source>
        <dbReference type="ARBA" id="ARBA00023157"/>
    </source>
</evidence>
<feature type="region of interest" description="Disordered" evidence="16">
    <location>
        <begin position="93"/>
        <end position="186"/>
    </location>
</feature>
<dbReference type="OrthoDB" id="2019572at2759"/>
<evidence type="ECO:0000256" key="5">
    <source>
        <dbReference type="ARBA" id="ARBA00022525"/>
    </source>
</evidence>
<protein>
    <recommendedName>
        <fullName evidence="18">CFEM domain-containing protein</fullName>
    </recommendedName>
</protein>
<dbReference type="PANTHER" id="PTHR37928">
    <property type="entry name" value="CFEM DOMAIN PROTEIN (AFU_ORTHOLOGUE AFUA_6G14090)"/>
    <property type="match status" value="1"/>
</dbReference>
<dbReference type="GO" id="GO:0005886">
    <property type="term" value="C:plasma membrane"/>
    <property type="evidence" value="ECO:0007669"/>
    <property type="project" value="UniProtKB-SubCell"/>
</dbReference>
<dbReference type="GeneID" id="27718401"/>
<dbReference type="OMA" id="CANNMLA"/>
<dbReference type="HOGENOM" id="CLU_063084_0_2_1"/>
<evidence type="ECO:0000256" key="2">
    <source>
        <dbReference type="ARBA" id="ARBA00004613"/>
    </source>
</evidence>
<dbReference type="PROSITE" id="PS52012">
    <property type="entry name" value="CFEM"/>
    <property type="match status" value="1"/>
</dbReference>
<evidence type="ECO:0000256" key="4">
    <source>
        <dbReference type="ARBA" id="ARBA00022475"/>
    </source>
</evidence>
<dbReference type="RefSeq" id="XP_016646708.1">
    <property type="nucleotide sequence ID" value="XM_016783075.1"/>
</dbReference>
<feature type="signal peptide" evidence="17">
    <location>
        <begin position="1"/>
        <end position="18"/>
    </location>
</feature>
<dbReference type="Proteomes" id="UP000028545">
    <property type="component" value="Unassembled WGS sequence"/>
</dbReference>
<evidence type="ECO:0000313" key="20">
    <source>
        <dbReference type="Proteomes" id="UP000028545"/>
    </source>
</evidence>
<dbReference type="EMBL" id="JOWA01000011">
    <property type="protein sequence ID" value="KEZ46909.1"/>
    <property type="molecule type" value="Genomic_DNA"/>
</dbReference>
<evidence type="ECO:0000256" key="17">
    <source>
        <dbReference type="SAM" id="SignalP"/>
    </source>
</evidence>
<dbReference type="VEuPathDB" id="FungiDB:SAPIO_CDS0249"/>
<dbReference type="InterPro" id="IPR051735">
    <property type="entry name" value="CFEM_domain"/>
</dbReference>
<keyword evidence="6 15" id="KW-0349">Heme</keyword>
<keyword evidence="10 15" id="KW-0408">Iron</keyword>
<keyword evidence="8 15" id="KW-0479">Metal-binding</keyword>
<keyword evidence="4" id="KW-1003">Cell membrane</keyword>
<evidence type="ECO:0000313" key="19">
    <source>
        <dbReference type="EMBL" id="KEZ46909.1"/>
    </source>
</evidence>
<name>A0A084GHU7_PSEDA</name>
<evidence type="ECO:0000256" key="13">
    <source>
        <dbReference type="ARBA" id="ARBA00023180"/>
    </source>
</evidence>
<dbReference type="PANTHER" id="PTHR37928:SF1">
    <property type="entry name" value="CFEM DOMAIN PROTEIN (AFU_ORTHOLOGUE AFUA_6G14090)"/>
    <property type="match status" value="1"/>
</dbReference>
<dbReference type="AlphaFoldDB" id="A0A084GHU7"/>
<evidence type="ECO:0000256" key="6">
    <source>
        <dbReference type="ARBA" id="ARBA00022617"/>
    </source>
</evidence>
<comment type="caution">
    <text evidence="15">Lacks conserved residue(s) required for the propagation of feature annotation.</text>
</comment>
<keyword evidence="12 15" id="KW-1015">Disulfide bond</keyword>
<keyword evidence="20" id="KW-1185">Reference proteome</keyword>
<feature type="compositionally biased region" description="Low complexity" evidence="16">
    <location>
        <begin position="105"/>
        <end position="164"/>
    </location>
</feature>
<dbReference type="KEGG" id="sapo:SAPIO_CDS0249"/>
<dbReference type="GO" id="GO:0005576">
    <property type="term" value="C:extracellular region"/>
    <property type="evidence" value="ECO:0007669"/>
    <property type="project" value="UniProtKB-SubCell"/>
</dbReference>
<comment type="caution">
    <text evidence="19">The sequence shown here is derived from an EMBL/GenBank/DDBJ whole genome shotgun (WGS) entry which is preliminary data.</text>
</comment>
<keyword evidence="11" id="KW-0472">Membrane</keyword>
<feature type="chain" id="PRO_5001775780" description="CFEM domain-containing protein" evidence="17">
    <location>
        <begin position="19"/>
        <end position="202"/>
    </location>
</feature>
<evidence type="ECO:0000256" key="10">
    <source>
        <dbReference type="ARBA" id="ARBA00023004"/>
    </source>
</evidence>
<evidence type="ECO:0000256" key="3">
    <source>
        <dbReference type="ARBA" id="ARBA00010031"/>
    </source>
</evidence>
<sequence length="202" mass="19866">MKLTTALILAAGAVGIHAQDVSSLPPCGQVCIQNMIGKAGEFGCQSTDVACLCRSRDFVYGIRDCSVESCSSSAEQVIQYGVDFCRSQGIEVSTDGEGGATNASPTDTAATNTAGTDTAGTTTETPATETTTPSPATETATETATTPTTTGEATETATATEGTTTEGGGATATQGPGNTGGAQQSSAPAGLLVAAGILALLV</sequence>
<keyword evidence="5" id="KW-0964">Secreted</keyword>
<keyword evidence="7" id="KW-0336">GPI-anchor</keyword>
<dbReference type="Pfam" id="PF05730">
    <property type="entry name" value="CFEM"/>
    <property type="match status" value="1"/>
</dbReference>
<gene>
    <name evidence="19" type="ORF">SAPIO_CDS0249</name>
</gene>
<comment type="subcellular location">
    <subcellularLocation>
        <location evidence="1">Cell membrane</location>
        <topology evidence="1">Lipid-anchor</topology>
        <topology evidence="1">GPI-anchor</topology>
    </subcellularLocation>
    <subcellularLocation>
        <location evidence="2">Secreted</location>
    </subcellularLocation>
</comment>
<proteinExistence type="inferred from homology"/>
<evidence type="ECO:0000256" key="11">
    <source>
        <dbReference type="ARBA" id="ARBA00023136"/>
    </source>
</evidence>
<evidence type="ECO:0000259" key="18">
    <source>
        <dbReference type="PROSITE" id="PS52012"/>
    </source>
</evidence>
<dbReference type="GO" id="GO:0046872">
    <property type="term" value="F:metal ion binding"/>
    <property type="evidence" value="ECO:0007669"/>
    <property type="project" value="UniProtKB-UniRule"/>
</dbReference>
<feature type="disulfide bond" evidence="15">
    <location>
        <begin position="44"/>
        <end position="51"/>
    </location>
</feature>
<evidence type="ECO:0000256" key="8">
    <source>
        <dbReference type="ARBA" id="ARBA00022723"/>
    </source>
</evidence>
<feature type="domain" description="CFEM" evidence="18">
    <location>
        <begin position="1"/>
        <end position="112"/>
    </location>
</feature>
<dbReference type="SMART" id="SM00747">
    <property type="entry name" value="CFEM"/>
    <property type="match status" value="1"/>
</dbReference>
<dbReference type="InterPro" id="IPR008427">
    <property type="entry name" value="Extracellular_membr_CFEM_dom"/>
</dbReference>
<evidence type="ECO:0000256" key="9">
    <source>
        <dbReference type="ARBA" id="ARBA00022729"/>
    </source>
</evidence>
<organism evidence="19 20">
    <name type="scientific">Pseudallescheria apiosperma</name>
    <name type="common">Scedosporium apiospermum</name>
    <dbReference type="NCBI Taxonomy" id="563466"/>
    <lineage>
        <taxon>Eukaryota</taxon>
        <taxon>Fungi</taxon>
        <taxon>Dikarya</taxon>
        <taxon>Ascomycota</taxon>
        <taxon>Pezizomycotina</taxon>
        <taxon>Sordariomycetes</taxon>
        <taxon>Hypocreomycetidae</taxon>
        <taxon>Microascales</taxon>
        <taxon>Microascaceae</taxon>
        <taxon>Scedosporium</taxon>
    </lineage>
</organism>
<dbReference type="GO" id="GO:0098552">
    <property type="term" value="C:side of membrane"/>
    <property type="evidence" value="ECO:0007669"/>
    <property type="project" value="UniProtKB-KW"/>
</dbReference>
<reference evidence="19 20" key="1">
    <citation type="journal article" date="2014" name="Genome Announc.">
        <title>Draft genome sequence of the pathogenic fungus Scedosporium apiospermum.</title>
        <authorList>
            <person name="Vandeputte P."/>
            <person name="Ghamrawi S."/>
            <person name="Rechenmann M."/>
            <person name="Iltis A."/>
            <person name="Giraud S."/>
            <person name="Fleury M."/>
            <person name="Thornton C."/>
            <person name="Delhaes L."/>
            <person name="Meyer W."/>
            <person name="Papon N."/>
            <person name="Bouchara J.P."/>
        </authorList>
    </citation>
    <scope>NUCLEOTIDE SEQUENCE [LARGE SCALE GENOMIC DNA]</scope>
    <source>
        <strain evidence="19 20">IHEM 14462</strain>
    </source>
</reference>
<comment type="similarity">
    <text evidence="3">Belongs to the RBT5 family.</text>
</comment>
<evidence type="ECO:0000256" key="16">
    <source>
        <dbReference type="SAM" id="MobiDB-lite"/>
    </source>
</evidence>